<gene>
    <name evidence="2" type="ORF">PHY01_19240</name>
</gene>
<organism evidence="2 3">
    <name type="scientific">Pseudonocardia hydrocarbonoxydans</name>
    <dbReference type="NCBI Taxonomy" id="76726"/>
    <lineage>
        <taxon>Bacteria</taxon>
        <taxon>Bacillati</taxon>
        <taxon>Actinomycetota</taxon>
        <taxon>Actinomycetes</taxon>
        <taxon>Pseudonocardiales</taxon>
        <taxon>Pseudonocardiaceae</taxon>
        <taxon>Pseudonocardia</taxon>
    </lineage>
</organism>
<feature type="transmembrane region" description="Helical" evidence="1">
    <location>
        <begin position="35"/>
        <end position="55"/>
    </location>
</feature>
<evidence type="ECO:0000313" key="3">
    <source>
        <dbReference type="Proteomes" id="UP000320338"/>
    </source>
</evidence>
<proteinExistence type="predicted"/>
<dbReference type="AlphaFoldDB" id="A0A4Y3WN24"/>
<keyword evidence="1" id="KW-0812">Transmembrane</keyword>
<keyword evidence="1" id="KW-0472">Membrane</keyword>
<dbReference type="OrthoDB" id="4263397at2"/>
<keyword evidence="3" id="KW-1185">Reference proteome</keyword>
<name>A0A4Y3WN24_9PSEU</name>
<dbReference type="Proteomes" id="UP000320338">
    <property type="component" value="Unassembled WGS sequence"/>
</dbReference>
<dbReference type="EMBL" id="BJNG01000015">
    <property type="protein sequence ID" value="GEC19641.1"/>
    <property type="molecule type" value="Genomic_DNA"/>
</dbReference>
<keyword evidence="1" id="KW-1133">Transmembrane helix</keyword>
<dbReference type="RefSeq" id="WP_141278184.1">
    <property type="nucleotide sequence ID" value="NZ_BAAARZ010000044.1"/>
</dbReference>
<protein>
    <submittedName>
        <fullName evidence="2">Uncharacterized protein</fullName>
    </submittedName>
</protein>
<evidence type="ECO:0000313" key="2">
    <source>
        <dbReference type="EMBL" id="GEC19641.1"/>
    </source>
</evidence>
<sequence>MVRYFGAGLLLGAVLVAFVAGVVGAIPQALVPAPVRWGLLGVAAVAVLLRECGLVRFRVPENARLVPEDVQHLREWGALQFGFEMGTGMRTYSPSALPHLVLLAVVLVVPFPAAFAVAAGFAAGRLAMPLLSNAWSADGGWTELWTRVEPVVRPLLALTVVGALAAVMLGT</sequence>
<evidence type="ECO:0000256" key="1">
    <source>
        <dbReference type="SAM" id="Phobius"/>
    </source>
</evidence>
<comment type="caution">
    <text evidence="2">The sequence shown here is derived from an EMBL/GenBank/DDBJ whole genome shotgun (WGS) entry which is preliminary data.</text>
</comment>
<feature type="transmembrane region" description="Helical" evidence="1">
    <location>
        <begin position="151"/>
        <end position="170"/>
    </location>
</feature>
<feature type="transmembrane region" description="Helical" evidence="1">
    <location>
        <begin position="100"/>
        <end position="123"/>
    </location>
</feature>
<accession>A0A4Y3WN24</accession>
<reference evidence="2 3" key="1">
    <citation type="submission" date="2019-06" db="EMBL/GenBank/DDBJ databases">
        <title>Whole genome shotgun sequence of Pseudonocardia hydrocarbonoxydans NBRC 14498.</title>
        <authorList>
            <person name="Hosoyama A."/>
            <person name="Uohara A."/>
            <person name="Ohji S."/>
            <person name="Ichikawa N."/>
        </authorList>
    </citation>
    <scope>NUCLEOTIDE SEQUENCE [LARGE SCALE GENOMIC DNA]</scope>
    <source>
        <strain evidence="2 3">NBRC 14498</strain>
    </source>
</reference>